<keyword evidence="2" id="KW-0053">Apoptosis</keyword>
<feature type="compositionally biased region" description="Basic residues" evidence="3">
    <location>
        <begin position="503"/>
        <end position="518"/>
    </location>
</feature>
<sequence>MASPTLDDIYDACGRLDEASGEKKADDYALFIDGAKSMDAKVKKLSAQMIVRYWKNFTEQRNLAFYSLVSILEDRDPETRKAVIRELSQLVKTGQLVDKFADVLSQMLQQTDDAQEMSMLTNTLAQFLKSYPKDVLSAIFVNIIKSEDESVRIRLLKFISGHLNDIPSGLMDADLKSLLEDQFREIMKDVTAAEFDLIFELLRSMGAYQSTHGRAFLCKMVFEQIGMDRPFPTHDVQRFDQILYFVERAQKLFSPTCRSTDFAEFLISKGFPTLHEVTPYLKNRLLRAVAQVAPYAGILDESTVIVVFEHFLALIPLLPSEKLDSEIDDDKDAEPQLKLSELEAVGLTIYALFKTNKNVFLSLQEKKEHYSNWPKRVLYLAGLLQQYITSATGELKALREASSIQRDREKMQFLVNALKMAENVYKICKDIVHNKPMFSLTLTSSWKKSVVRTTDTNLEKRRASDSSLSSEPKGKKERPAEKYYVPPGGKYSSSMTGFARGSPRGRARFHGGRGRPRGFGRSGWY</sequence>
<dbReference type="PANTHER" id="PTHR12758:SF19">
    <property type="entry name" value="APOPTOSIS INHIBITOR 5"/>
    <property type="match status" value="1"/>
</dbReference>
<dbReference type="Proteomes" id="UP000887569">
    <property type="component" value="Unplaced"/>
</dbReference>
<dbReference type="GO" id="GO:0006915">
    <property type="term" value="P:apoptotic process"/>
    <property type="evidence" value="ECO:0007669"/>
    <property type="project" value="UniProtKB-KW"/>
</dbReference>
<accession>A0A914ZRS4</accession>
<evidence type="ECO:0000256" key="3">
    <source>
        <dbReference type="SAM" id="MobiDB-lite"/>
    </source>
</evidence>
<dbReference type="PANTHER" id="PTHR12758">
    <property type="entry name" value="APOPTOSIS INHIBITOR 5-RELATED"/>
    <property type="match status" value="1"/>
</dbReference>
<dbReference type="InterPro" id="IPR008383">
    <property type="entry name" value="API5"/>
</dbReference>
<dbReference type="WBParaSite" id="PgB07_g038_t02">
    <property type="protein sequence ID" value="PgB07_g038_t02"/>
    <property type="gene ID" value="PgB07_g038"/>
</dbReference>
<feature type="compositionally biased region" description="Basic and acidic residues" evidence="3">
    <location>
        <begin position="472"/>
        <end position="481"/>
    </location>
</feature>
<protein>
    <submittedName>
        <fullName evidence="5">Apoptosis inhibitor 5</fullName>
    </submittedName>
</protein>
<dbReference type="InterPro" id="IPR011989">
    <property type="entry name" value="ARM-like"/>
</dbReference>
<evidence type="ECO:0000256" key="2">
    <source>
        <dbReference type="ARBA" id="ARBA00022703"/>
    </source>
</evidence>
<reference evidence="5" key="1">
    <citation type="submission" date="2022-11" db="UniProtKB">
        <authorList>
            <consortium name="WormBaseParasite"/>
        </authorList>
    </citation>
    <scope>IDENTIFICATION</scope>
</reference>
<evidence type="ECO:0000313" key="4">
    <source>
        <dbReference type="Proteomes" id="UP000887569"/>
    </source>
</evidence>
<dbReference type="InterPro" id="IPR016024">
    <property type="entry name" value="ARM-type_fold"/>
</dbReference>
<dbReference type="AlphaFoldDB" id="A0A914ZRS4"/>
<proteinExistence type="inferred from homology"/>
<dbReference type="GO" id="GO:0005634">
    <property type="term" value="C:nucleus"/>
    <property type="evidence" value="ECO:0007669"/>
    <property type="project" value="TreeGrafter"/>
</dbReference>
<dbReference type="SUPFAM" id="SSF48371">
    <property type="entry name" value="ARM repeat"/>
    <property type="match status" value="1"/>
</dbReference>
<keyword evidence="4" id="KW-1185">Reference proteome</keyword>
<comment type="similarity">
    <text evidence="1">Belongs to the API5 family.</text>
</comment>
<name>A0A914ZRS4_PARUN</name>
<dbReference type="GO" id="GO:0043066">
    <property type="term" value="P:negative regulation of apoptotic process"/>
    <property type="evidence" value="ECO:0007669"/>
    <property type="project" value="TreeGrafter"/>
</dbReference>
<dbReference type="Gene3D" id="1.25.10.10">
    <property type="entry name" value="Leucine-rich Repeat Variant"/>
    <property type="match status" value="1"/>
</dbReference>
<organism evidence="4 5">
    <name type="scientific">Parascaris univalens</name>
    <name type="common">Nematode worm</name>
    <dbReference type="NCBI Taxonomy" id="6257"/>
    <lineage>
        <taxon>Eukaryota</taxon>
        <taxon>Metazoa</taxon>
        <taxon>Ecdysozoa</taxon>
        <taxon>Nematoda</taxon>
        <taxon>Chromadorea</taxon>
        <taxon>Rhabditida</taxon>
        <taxon>Spirurina</taxon>
        <taxon>Ascaridomorpha</taxon>
        <taxon>Ascaridoidea</taxon>
        <taxon>Ascarididae</taxon>
        <taxon>Parascaris</taxon>
    </lineage>
</organism>
<dbReference type="Pfam" id="PF05918">
    <property type="entry name" value="API5"/>
    <property type="match status" value="1"/>
</dbReference>
<evidence type="ECO:0000256" key="1">
    <source>
        <dbReference type="ARBA" id="ARBA00009515"/>
    </source>
</evidence>
<evidence type="ECO:0000313" key="5">
    <source>
        <dbReference type="WBParaSite" id="PgB07_g038_t02"/>
    </source>
</evidence>
<feature type="region of interest" description="Disordered" evidence="3">
    <location>
        <begin position="457"/>
        <end position="525"/>
    </location>
</feature>
<dbReference type="GO" id="GO:0003723">
    <property type="term" value="F:RNA binding"/>
    <property type="evidence" value="ECO:0007669"/>
    <property type="project" value="TreeGrafter"/>
</dbReference>